<organism evidence="5 6">
    <name type="scientific">Halalkalibacter alkalisediminis</name>
    <dbReference type="NCBI Taxonomy" id="935616"/>
    <lineage>
        <taxon>Bacteria</taxon>
        <taxon>Bacillati</taxon>
        <taxon>Bacillota</taxon>
        <taxon>Bacilli</taxon>
        <taxon>Bacillales</taxon>
        <taxon>Bacillaceae</taxon>
        <taxon>Halalkalibacter</taxon>
    </lineage>
</organism>
<dbReference type="Gene3D" id="1.10.510.40">
    <property type="match status" value="1"/>
</dbReference>
<dbReference type="Proteomes" id="UP001589833">
    <property type="component" value="Unassembled WGS sequence"/>
</dbReference>
<evidence type="ECO:0000313" key="5">
    <source>
        <dbReference type="EMBL" id="MFC0560576.1"/>
    </source>
</evidence>
<sequence>MSLAELNLQKREEEIYFFIKATYPQFLHLYIETVPNARFMIMERMINAILREGFVEREVIERKVSHSNHIELDVANGRLSIAIKERYSYNRFKLEKNPNYHHETGEVVEIIHPSFLLHLIRKMNEKETYTNFDGFQAELADSVANMGLALFFQKVTRRKLQSLNMEHGGNTILDLVNHLVKENDRLFDPSLFFEQLCVSGHFLHPCTKSKMGLSIEEIMNFSSEYDSSYQLHFVAIHKDYAYYNPKIERKSIKQFWLEQYPDLYLEFERSCKSHGHNCEDFFLLPVHPWQKKHVLPRLYKEEIENGHIISIPHPMLVKPTLSFRTVLPMTGEANYHFKLPIEIQMTSAIRTVSANSVHNGPELTLILNDILSVEQYFDQSFHIIGEEIGLRFQSKEVNELHFQDRSKNLSYLIRRNPTSLVSTEEQAIVACALFNQSPITEQTLICEIIEQFHLQQQANQSFEENIFLFFKLYVKNLLAGVIPLMSKYGIGLEGHLQNTLIVFKDWKPVKVLVRDLGGVRIDQRRLVKKGFVGSYFPGSVTINDDEVEMQNKVIHTVFQSNIGELTYHLASEYKLNEQVFWEIVSKICHDIFDQLSQDQTLQGNVDKDKEALFSKTVQTKALTLMRLTDDVTDYAYILVRNPIAN</sequence>
<feature type="domain" description="Aerobactin siderophore biosynthesis IucA/IucC-like C-terminal" evidence="4">
    <location>
        <begin position="469"/>
        <end position="631"/>
    </location>
</feature>
<evidence type="ECO:0000256" key="2">
    <source>
        <dbReference type="ARBA" id="ARBA00007832"/>
    </source>
</evidence>
<dbReference type="PANTHER" id="PTHR34384:SF6">
    <property type="entry name" value="STAPHYLOFERRIN B SYNTHASE"/>
    <property type="match status" value="1"/>
</dbReference>
<dbReference type="InterPro" id="IPR007310">
    <property type="entry name" value="Aerobactin_biosyn_IucA/IucC_N"/>
</dbReference>
<dbReference type="Pfam" id="PF06276">
    <property type="entry name" value="FhuF"/>
    <property type="match status" value="1"/>
</dbReference>
<accession>A0ABV6NIL8</accession>
<evidence type="ECO:0000256" key="1">
    <source>
        <dbReference type="ARBA" id="ARBA00004924"/>
    </source>
</evidence>
<comment type="caution">
    <text evidence="5">The sequence shown here is derived from an EMBL/GenBank/DDBJ whole genome shotgun (WGS) entry which is preliminary data.</text>
</comment>
<evidence type="ECO:0000259" key="3">
    <source>
        <dbReference type="Pfam" id="PF04183"/>
    </source>
</evidence>
<feature type="domain" description="Aerobactin siderophore biosynthesis IucA/IucC N-terminal" evidence="3">
    <location>
        <begin position="191"/>
        <end position="435"/>
    </location>
</feature>
<dbReference type="Pfam" id="PF04183">
    <property type="entry name" value="IucA_IucC"/>
    <property type="match status" value="1"/>
</dbReference>
<proteinExistence type="inferred from homology"/>
<comment type="similarity">
    <text evidence="2">Belongs to the IucA/IucC family.</text>
</comment>
<evidence type="ECO:0000313" key="6">
    <source>
        <dbReference type="Proteomes" id="UP001589833"/>
    </source>
</evidence>
<comment type="pathway">
    <text evidence="1">Siderophore biosynthesis.</text>
</comment>
<gene>
    <name evidence="5" type="ORF">ACFFH4_16415</name>
</gene>
<keyword evidence="6" id="KW-1185">Reference proteome</keyword>
<dbReference type="InterPro" id="IPR022770">
    <property type="entry name" value="IucA/IucC-like_C"/>
</dbReference>
<dbReference type="InterPro" id="IPR037455">
    <property type="entry name" value="LucA/IucC-like"/>
</dbReference>
<evidence type="ECO:0000259" key="4">
    <source>
        <dbReference type="Pfam" id="PF06276"/>
    </source>
</evidence>
<name>A0ABV6NIL8_9BACI</name>
<reference evidence="5 6" key="1">
    <citation type="submission" date="2024-09" db="EMBL/GenBank/DDBJ databases">
        <authorList>
            <person name="Sun Q."/>
            <person name="Mori K."/>
        </authorList>
    </citation>
    <scope>NUCLEOTIDE SEQUENCE [LARGE SCALE GENOMIC DNA]</scope>
    <source>
        <strain evidence="5 6">NCAIM B.02301</strain>
    </source>
</reference>
<dbReference type="PANTHER" id="PTHR34384">
    <property type="entry name" value="L-2,3-DIAMINOPROPANOATE--CITRATE LIGASE"/>
    <property type="match status" value="1"/>
</dbReference>
<protein>
    <submittedName>
        <fullName evidence="5">IucA/IucC family protein</fullName>
    </submittedName>
</protein>
<dbReference type="EMBL" id="JBHLTR010000031">
    <property type="protein sequence ID" value="MFC0560576.1"/>
    <property type="molecule type" value="Genomic_DNA"/>
</dbReference>
<dbReference type="RefSeq" id="WP_273844263.1">
    <property type="nucleotide sequence ID" value="NZ_JAQQWT010000008.1"/>
</dbReference>